<dbReference type="PRINTS" id="PR00164">
    <property type="entry name" value="ABC2TRNSPORT"/>
</dbReference>
<dbReference type="Pfam" id="PF12698">
    <property type="entry name" value="ABC2_membrane_3"/>
    <property type="match status" value="1"/>
</dbReference>
<keyword evidence="7 8" id="KW-0472">Membrane</keyword>
<dbReference type="InterPro" id="IPR047817">
    <property type="entry name" value="ABC2_TM_bact-type"/>
</dbReference>
<accession>A0ABS4J6L2</accession>
<feature type="transmembrane region" description="Helical" evidence="8">
    <location>
        <begin position="20"/>
        <end position="39"/>
    </location>
</feature>
<feature type="transmembrane region" description="Helical" evidence="8">
    <location>
        <begin position="264"/>
        <end position="287"/>
    </location>
</feature>
<feature type="transmembrane region" description="Helical" evidence="8">
    <location>
        <begin position="188"/>
        <end position="207"/>
    </location>
</feature>
<keyword evidence="6 8" id="KW-1133">Transmembrane helix</keyword>
<feature type="domain" description="ABC transmembrane type-2" evidence="9">
    <location>
        <begin position="151"/>
        <end position="375"/>
    </location>
</feature>
<evidence type="ECO:0000259" key="9">
    <source>
        <dbReference type="PROSITE" id="PS51012"/>
    </source>
</evidence>
<dbReference type="PANTHER" id="PTHR30294:SF45">
    <property type="entry name" value="LINEARMYCIN RESISTANCE PERMEASE PROTEIN LNRN"/>
    <property type="match status" value="1"/>
</dbReference>
<evidence type="ECO:0000256" key="6">
    <source>
        <dbReference type="ARBA" id="ARBA00022989"/>
    </source>
</evidence>
<sequence length="382" mass="42081">MRDTLWLIRKTFISTFKNYLNLFLYFVFPVMAILLATLVQGGSGEAKLRMGIVNHDGGQSITKGVMDTVGRQDSMLVSEIEELEIKELIASGELDAAIILPAGFAQSLIAGKPTNVKIVSIKGAQVTGHVKASLDQHINNMASIGQVAKGNEANFNALYKKFQESGFELSAEKVEDQSVNYNKTNQSIGYLLILMLVCASSLSGILIKERENRTYYRLLSSPINPRTYVLSNIIVNLTMMMLQIAVTLLIMINMFRIDPGIPYWSMFLILMLFALVAIGLSLVIVAFSSSSSAASGMQNMILIPSSLLAGCMFPIALMPATMQQLAHFLPQYWLLDTFSNLQQGVSMGELSLNLIILVAFAVALFLIAVYKFGRNNDTRSYI</sequence>
<evidence type="ECO:0000256" key="2">
    <source>
        <dbReference type="ARBA" id="ARBA00007783"/>
    </source>
</evidence>
<keyword evidence="4 8" id="KW-1003">Cell membrane</keyword>
<reference evidence="10 11" key="1">
    <citation type="submission" date="2021-03" db="EMBL/GenBank/DDBJ databases">
        <title>Genomic Encyclopedia of Type Strains, Phase IV (KMG-IV): sequencing the most valuable type-strain genomes for metagenomic binning, comparative biology and taxonomic classification.</title>
        <authorList>
            <person name="Goeker M."/>
        </authorList>
    </citation>
    <scope>NUCLEOTIDE SEQUENCE [LARGE SCALE GENOMIC DNA]</scope>
    <source>
        <strain evidence="10 11">DSM 26048</strain>
    </source>
</reference>
<organism evidence="10 11">
    <name type="scientific">Paenibacillus eucommiae</name>
    <dbReference type="NCBI Taxonomy" id="1355755"/>
    <lineage>
        <taxon>Bacteria</taxon>
        <taxon>Bacillati</taxon>
        <taxon>Bacillota</taxon>
        <taxon>Bacilli</taxon>
        <taxon>Bacillales</taxon>
        <taxon>Paenibacillaceae</taxon>
        <taxon>Paenibacillus</taxon>
    </lineage>
</organism>
<evidence type="ECO:0000313" key="11">
    <source>
        <dbReference type="Proteomes" id="UP001519287"/>
    </source>
</evidence>
<comment type="similarity">
    <text evidence="2 8">Belongs to the ABC-2 integral membrane protein family.</text>
</comment>
<feature type="transmembrane region" description="Helical" evidence="8">
    <location>
        <begin position="299"/>
        <end position="320"/>
    </location>
</feature>
<dbReference type="EMBL" id="JAGGLB010000034">
    <property type="protein sequence ID" value="MBP1995463.1"/>
    <property type="molecule type" value="Genomic_DNA"/>
</dbReference>
<feature type="transmembrane region" description="Helical" evidence="8">
    <location>
        <begin position="350"/>
        <end position="370"/>
    </location>
</feature>
<keyword evidence="11" id="KW-1185">Reference proteome</keyword>
<dbReference type="Proteomes" id="UP001519287">
    <property type="component" value="Unassembled WGS sequence"/>
</dbReference>
<evidence type="ECO:0000256" key="1">
    <source>
        <dbReference type="ARBA" id="ARBA00004651"/>
    </source>
</evidence>
<dbReference type="InterPro" id="IPR051449">
    <property type="entry name" value="ABC-2_transporter_component"/>
</dbReference>
<comment type="subcellular location">
    <subcellularLocation>
        <location evidence="1 8">Cell membrane</location>
        <topology evidence="1 8">Multi-pass membrane protein</topology>
    </subcellularLocation>
</comment>
<evidence type="ECO:0000256" key="3">
    <source>
        <dbReference type="ARBA" id="ARBA00022448"/>
    </source>
</evidence>
<proteinExistence type="inferred from homology"/>
<evidence type="ECO:0000313" key="10">
    <source>
        <dbReference type="EMBL" id="MBP1995463.1"/>
    </source>
</evidence>
<protein>
    <recommendedName>
        <fullName evidence="8">Transport permease protein</fullName>
    </recommendedName>
</protein>
<dbReference type="InterPro" id="IPR013525">
    <property type="entry name" value="ABC2_TM"/>
</dbReference>
<dbReference type="PROSITE" id="PS51012">
    <property type="entry name" value="ABC_TM2"/>
    <property type="match status" value="1"/>
</dbReference>
<evidence type="ECO:0000256" key="8">
    <source>
        <dbReference type="RuleBase" id="RU361157"/>
    </source>
</evidence>
<keyword evidence="3 8" id="KW-0813">Transport</keyword>
<dbReference type="InterPro" id="IPR000412">
    <property type="entry name" value="ABC_2_transport"/>
</dbReference>
<evidence type="ECO:0000256" key="4">
    <source>
        <dbReference type="ARBA" id="ARBA00022475"/>
    </source>
</evidence>
<name>A0ABS4J6L2_9BACL</name>
<keyword evidence="5 8" id="KW-0812">Transmembrane</keyword>
<dbReference type="PANTHER" id="PTHR30294">
    <property type="entry name" value="MEMBRANE COMPONENT OF ABC TRANSPORTER YHHJ-RELATED"/>
    <property type="match status" value="1"/>
</dbReference>
<dbReference type="Gene3D" id="3.40.1710.10">
    <property type="entry name" value="abc type-2 transporter like domain"/>
    <property type="match status" value="1"/>
</dbReference>
<evidence type="ECO:0000256" key="5">
    <source>
        <dbReference type="ARBA" id="ARBA00022692"/>
    </source>
</evidence>
<evidence type="ECO:0000256" key="7">
    <source>
        <dbReference type="ARBA" id="ARBA00023136"/>
    </source>
</evidence>
<comment type="caution">
    <text evidence="10">The sequence shown here is derived from an EMBL/GenBank/DDBJ whole genome shotgun (WGS) entry which is preliminary data.</text>
</comment>
<gene>
    <name evidence="10" type="ORF">J2Z66_007105</name>
</gene>
<feature type="transmembrane region" description="Helical" evidence="8">
    <location>
        <begin position="228"/>
        <end position="252"/>
    </location>
</feature>
<dbReference type="RefSeq" id="WP_209977261.1">
    <property type="nucleotide sequence ID" value="NZ_JAGGLB010000034.1"/>
</dbReference>